<evidence type="ECO:0000313" key="4">
    <source>
        <dbReference type="Proteomes" id="UP000327439"/>
    </source>
</evidence>
<dbReference type="OrthoDB" id="10253869at2759"/>
<accession>A0A5J5WXC2</accession>
<keyword evidence="1" id="KW-0436">Ligase</keyword>
<dbReference type="Proteomes" id="UP000327439">
    <property type="component" value="Chromosome A01"/>
</dbReference>
<dbReference type="InterPro" id="IPR000873">
    <property type="entry name" value="AMP-dep_synth/lig_dom"/>
</dbReference>
<dbReference type="AlphaFoldDB" id="A0A5J5WXC2"/>
<feature type="domain" description="AMP-dependent synthetase/ligase" evidence="2">
    <location>
        <begin position="30"/>
        <end position="110"/>
    </location>
</feature>
<gene>
    <name evidence="3" type="ORF">ES319_A01G165500v1</name>
</gene>
<organism evidence="3 4">
    <name type="scientific">Gossypium barbadense</name>
    <name type="common">Sea Island cotton</name>
    <name type="synonym">Hibiscus barbadensis</name>
    <dbReference type="NCBI Taxonomy" id="3634"/>
    <lineage>
        <taxon>Eukaryota</taxon>
        <taxon>Viridiplantae</taxon>
        <taxon>Streptophyta</taxon>
        <taxon>Embryophyta</taxon>
        <taxon>Tracheophyta</taxon>
        <taxon>Spermatophyta</taxon>
        <taxon>Magnoliopsida</taxon>
        <taxon>eudicotyledons</taxon>
        <taxon>Gunneridae</taxon>
        <taxon>Pentapetalae</taxon>
        <taxon>rosids</taxon>
        <taxon>malvids</taxon>
        <taxon>Malvales</taxon>
        <taxon>Malvaceae</taxon>
        <taxon>Malvoideae</taxon>
        <taxon>Gossypium</taxon>
    </lineage>
</organism>
<evidence type="ECO:0000313" key="3">
    <source>
        <dbReference type="EMBL" id="KAB2097361.1"/>
    </source>
</evidence>
<dbReference type="Gene3D" id="3.30.300.30">
    <property type="match status" value="1"/>
</dbReference>
<dbReference type="InterPro" id="IPR020845">
    <property type="entry name" value="AMP-binding_CS"/>
</dbReference>
<evidence type="ECO:0000259" key="2">
    <source>
        <dbReference type="Pfam" id="PF00501"/>
    </source>
</evidence>
<dbReference type="Pfam" id="PF00501">
    <property type="entry name" value="AMP-binding"/>
    <property type="match status" value="2"/>
</dbReference>
<sequence length="422" mass="46776">PAPVSLTDFIFSLLNSSPPSATAAAILDANTCCRVLYPELILLLENLASSLSAQFGLSKGDCALVFSHNNIYTSILYLSLFSLGVVISPINPAAKVPEIQHQIWLSKLERAVIEVKQSDVTTILYSSGTTGPVKGVALTHRNWIAYIVGGIRPVRMIQMVGYCTIPLFHAYGVVLNLRLMTSRECLVITGGNRRFDMRKMNSVIEEYRVSQLALAPPLVITMDRDAEVMDGYDLSSLEVVIYGGAHLSKSTKERLKNRLPKVQLAQSYELAETTGRVFVSLGPDETRIEGATGKLMANCEAKVVDPEIGYVDDEEATIAVLDREGWLRTGNLCYINNQGYLFFVDRIKELIKYKGYQVVAPTELEHLLNCHPDVVEAAVIPYVSHYKRIRRVIFIDSLPRNASGKVLRKELVIKLSTPTSKL</sequence>
<dbReference type="InterPro" id="IPR045851">
    <property type="entry name" value="AMP-bd_C_sf"/>
</dbReference>
<dbReference type="SUPFAM" id="SSF56801">
    <property type="entry name" value="Acetyl-CoA synthetase-like"/>
    <property type="match status" value="1"/>
</dbReference>
<reference evidence="4" key="1">
    <citation type="journal article" date="2020" name="Nat. Genet.">
        <title>Genomic diversifications of five Gossypium allopolyploid species and their impact on cotton improvement.</title>
        <authorList>
            <person name="Chen Z.J."/>
            <person name="Sreedasyam A."/>
            <person name="Ando A."/>
            <person name="Song Q."/>
            <person name="De Santiago L.M."/>
            <person name="Hulse-Kemp A.M."/>
            <person name="Ding M."/>
            <person name="Ye W."/>
            <person name="Kirkbride R.C."/>
            <person name="Jenkins J."/>
            <person name="Plott C."/>
            <person name="Lovell J."/>
            <person name="Lin Y.M."/>
            <person name="Vaughn R."/>
            <person name="Liu B."/>
            <person name="Simpson S."/>
            <person name="Scheffler B.E."/>
            <person name="Wen L."/>
            <person name="Saski C.A."/>
            <person name="Grover C.E."/>
            <person name="Hu G."/>
            <person name="Conover J.L."/>
            <person name="Carlson J.W."/>
            <person name="Shu S."/>
            <person name="Boston L.B."/>
            <person name="Williams M."/>
            <person name="Peterson D.G."/>
            <person name="McGee K."/>
            <person name="Jones D.C."/>
            <person name="Wendel J.F."/>
            <person name="Stelly D.M."/>
            <person name="Grimwood J."/>
            <person name="Schmutz J."/>
        </authorList>
    </citation>
    <scope>NUCLEOTIDE SEQUENCE [LARGE SCALE GENOMIC DNA]</scope>
    <source>
        <strain evidence="4">cv. 3-79</strain>
    </source>
</reference>
<dbReference type="Gene3D" id="3.40.50.12780">
    <property type="entry name" value="N-terminal domain of ligase-like"/>
    <property type="match status" value="1"/>
</dbReference>
<dbReference type="PROSITE" id="PS00455">
    <property type="entry name" value="AMP_BINDING"/>
    <property type="match status" value="1"/>
</dbReference>
<dbReference type="PANTHER" id="PTHR24096:SF362">
    <property type="entry name" value="4-COUMARATE--COA LIGASE-LIKE 9"/>
    <property type="match status" value="1"/>
</dbReference>
<proteinExistence type="predicted"/>
<dbReference type="EMBL" id="CM018202">
    <property type="protein sequence ID" value="KAB2097361.1"/>
    <property type="molecule type" value="Genomic_DNA"/>
</dbReference>
<name>A0A5J5WXC2_GOSBA</name>
<dbReference type="PANTHER" id="PTHR24096">
    <property type="entry name" value="LONG-CHAIN-FATTY-ACID--COA LIGASE"/>
    <property type="match status" value="1"/>
</dbReference>
<dbReference type="GO" id="GO:0016405">
    <property type="term" value="F:CoA-ligase activity"/>
    <property type="evidence" value="ECO:0007669"/>
    <property type="project" value="TreeGrafter"/>
</dbReference>
<feature type="domain" description="AMP-dependent synthetase/ligase" evidence="2">
    <location>
        <begin position="113"/>
        <end position="314"/>
    </location>
</feature>
<protein>
    <recommendedName>
        <fullName evidence="2">AMP-dependent synthetase/ligase domain-containing protein</fullName>
    </recommendedName>
</protein>
<evidence type="ECO:0000256" key="1">
    <source>
        <dbReference type="ARBA" id="ARBA00022598"/>
    </source>
</evidence>
<keyword evidence="4" id="KW-1185">Reference proteome</keyword>
<feature type="non-terminal residue" evidence="3">
    <location>
        <position position="422"/>
    </location>
</feature>
<dbReference type="InterPro" id="IPR042099">
    <property type="entry name" value="ANL_N_sf"/>
</dbReference>